<organism evidence="1 2">
    <name type="scientific">Pseudanabaena mucicola FACHB-723</name>
    <dbReference type="NCBI Taxonomy" id="2692860"/>
    <lineage>
        <taxon>Bacteria</taxon>
        <taxon>Bacillati</taxon>
        <taxon>Cyanobacteriota</taxon>
        <taxon>Cyanophyceae</taxon>
        <taxon>Pseudanabaenales</taxon>
        <taxon>Pseudanabaenaceae</taxon>
        <taxon>Pseudanabaena</taxon>
    </lineage>
</organism>
<keyword evidence="2" id="KW-1185">Reference proteome</keyword>
<proteinExistence type="predicted"/>
<evidence type="ECO:0000313" key="1">
    <source>
        <dbReference type="EMBL" id="MBD2189124.1"/>
    </source>
</evidence>
<dbReference type="Proteomes" id="UP000642094">
    <property type="component" value="Unassembled WGS sequence"/>
</dbReference>
<dbReference type="Pfam" id="PF08780">
    <property type="entry name" value="NTase_sub_bind"/>
    <property type="match status" value="1"/>
</dbReference>
<sequence length="131" mass="15662">MQNDIRWKQRFDNYQKALVQLTKFIEKGELSELEEQGIIKAFEYTYELAWKVIKDYYEEQGEVSIQGSRDALRLAFQRGLITDGDNWMKMIKSRIASVHTYNLEVAQQINKDIHDVYFQLFIELKEKMESL</sequence>
<comment type="caution">
    <text evidence="1">The sequence shown here is derived from an EMBL/GenBank/DDBJ whole genome shotgun (WGS) entry which is preliminary data.</text>
</comment>
<evidence type="ECO:0000313" key="2">
    <source>
        <dbReference type="Proteomes" id="UP000642094"/>
    </source>
</evidence>
<accession>A0ABR7ZZ51</accession>
<dbReference type="Gene3D" id="1.20.120.330">
    <property type="entry name" value="Nucleotidyltransferases domain 2"/>
    <property type="match status" value="1"/>
</dbReference>
<name>A0ABR7ZZ51_9CYAN</name>
<reference evidence="1 2" key="1">
    <citation type="journal article" date="2020" name="ISME J.">
        <title>Comparative genomics reveals insights into cyanobacterial evolution and habitat adaptation.</title>
        <authorList>
            <person name="Chen M.Y."/>
            <person name="Teng W.K."/>
            <person name="Zhao L."/>
            <person name="Hu C.X."/>
            <person name="Zhou Y.K."/>
            <person name="Han B.P."/>
            <person name="Song L.R."/>
            <person name="Shu W.S."/>
        </authorList>
    </citation>
    <scope>NUCLEOTIDE SEQUENCE [LARGE SCALE GENOMIC DNA]</scope>
    <source>
        <strain evidence="1 2">FACHB-723</strain>
    </source>
</reference>
<dbReference type="RefSeq" id="WP_190403957.1">
    <property type="nucleotide sequence ID" value="NZ_JACJQB010000029.1"/>
</dbReference>
<protein>
    <submittedName>
        <fullName evidence="1">Nucleotidyltransferase substrate binding protein</fullName>
    </submittedName>
</protein>
<dbReference type="NCBIfam" id="TIGR01987">
    <property type="entry name" value="HI0074"/>
    <property type="match status" value="1"/>
</dbReference>
<dbReference type="SUPFAM" id="SSF81593">
    <property type="entry name" value="Nucleotidyltransferase substrate binding subunit/domain"/>
    <property type="match status" value="1"/>
</dbReference>
<dbReference type="InterPro" id="IPR010235">
    <property type="entry name" value="HepT"/>
</dbReference>
<gene>
    <name evidence="1" type="ORF">H6F41_13345</name>
</gene>
<dbReference type="EMBL" id="JACJQB010000029">
    <property type="protein sequence ID" value="MBD2189124.1"/>
    <property type="molecule type" value="Genomic_DNA"/>
</dbReference>